<keyword evidence="11" id="KW-1185">Reference proteome</keyword>
<keyword evidence="6" id="KW-0418">Kinase</keyword>
<evidence type="ECO:0000256" key="8">
    <source>
        <dbReference type="ARBA" id="ARBA00022909"/>
    </source>
</evidence>
<dbReference type="SUPFAM" id="SSF55083">
    <property type="entry name" value="6-hydroxymethyl-7,8-dihydropterin pyrophosphokinase, HPPK"/>
    <property type="match status" value="1"/>
</dbReference>
<protein>
    <recommendedName>
        <fullName evidence="3">2-amino-4-hydroxy-6-hydroxymethyldihydropteridine diphosphokinase</fullName>
        <ecNumber evidence="3">2.7.6.3</ecNumber>
    </recommendedName>
</protein>
<comment type="catalytic activity">
    <reaction evidence="1">
        <text>6-hydroxymethyl-7,8-dihydropterin + ATP = (7,8-dihydropterin-6-yl)methyl diphosphate + AMP + H(+)</text>
        <dbReference type="Rhea" id="RHEA:11412"/>
        <dbReference type="ChEBI" id="CHEBI:15378"/>
        <dbReference type="ChEBI" id="CHEBI:30616"/>
        <dbReference type="ChEBI" id="CHEBI:44841"/>
        <dbReference type="ChEBI" id="CHEBI:72950"/>
        <dbReference type="ChEBI" id="CHEBI:456215"/>
        <dbReference type="EC" id="2.7.6.3"/>
    </reaction>
</comment>
<evidence type="ECO:0000256" key="1">
    <source>
        <dbReference type="ARBA" id="ARBA00000198"/>
    </source>
</evidence>
<keyword evidence="4 10" id="KW-0808">Transferase</keyword>
<keyword evidence="8" id="KW-0289">Folate biosynthesis</keyword>
<organism evidence="10 11">
    <name type="scientific">Luethyella okanaganae</name>
    <dbReference type="NCBI Taxonomy" id="69372"/>
    <lineage>
        <taxon>Bacteria</taxon>
        <taxon>Bacillati</taxon>
        <taxon>Actinomycetota</taxon>
        <taxon>Actinomycetes</taxon>
        <taxon>Micrococcales</taxon>
        <taxon>Microbacteriaceae</taxon>
        <taxon>Luethyella</taxon>
    </lineage>
</organism>
<evidence type="ECO:0000256" key="6">
    <source>
        <dbReference type="ARBA" id="ARBA00022777"/>
    </source>
</evidence>
<evidence type="ECO:0000256" key="5">
    <source>
        <dbReference type="ARBA" id="ARBA00022741"/>
    </source>
</evidence>
<evidence type="ECO:0000256" key="7">
    <source>
        <dbReference type="ARBA" id="ARBA00022840"/>
    </source>
</evidence>
<evidence type="ECO:0000256" key="2">
    <source>
        <dbReference type="ARBA" id="ARBA00005051"/>
    </source>
</evidence>
<dbReference type="InterPro" id="IPR035907">
    <property type="entry name" value="Hppk_sf"/>
</dbReference>
<dbReference type="EC" id="2.7.6.3" evidence="3"/>
<evidence type="ECO:0000313" key="11">
    <source>
        <dbReference type="Proteomes" id="UP001596306"/>
    </source>
</evidence>
<dbReference type="PANTHER" id="PTHR43071:SF1">
    <property type="entry name" value="2-AMINO-4-HYDROXY-6-HYDROXYMETHYLDIHYDROPTERIDINE PYROPHOSPHOKINASE"/>
    <property type="match status" value="1"/>
</dbReference>
<evidence type="ECO:0000256" key="3">
    <source>
        <dbReference type="ARBA" id="ARBA00013253"/>
    </source>
</evidence>
<dbReference type="Gene3D" id="3.30.70.560">
    <property type="entry name" value="7,8-Dihydro-6-hydroxymethylpterin-pyrophosphokinase HPPK"/>
    <property type="match status" value="1"/>
</dbReference>
<accession>A0ABW1VHG0</accession>
<dbReference type="RefSeq" id="WP_386731727.1">
    <property type="nucleotide sequence ID" value="NZ_JBHSTP010000003.1"/>
</dbReference>
<keyword evidence="7" id="KW-0067">ATP-binding</keyword>
<sequence length="185" mass="19870">MISIPEPSVRASTGDGAVSAVLALGGNLGDRAATIADAVRGIGDLDGVELTAVSGFVETPAIKSQGVDHEAPSYLNAVVIVRTTREPHALLDALNEIERGHGRVRDERWGDRTLDIDIISFGELQQSDERLTLPHPRAWQRAFVLAPWLELDPDAVLPGRGRVDALRAGASDAVRPYRPGEGRTR</sequence>
<comment type="caution">
    <text evidence="10">The sequence shown here is derived from an EMBL/GenBank/DDBJ whole genome shotgun (WGS) entry which is preliminary data.</text>
</comment>
<dbReference type="Pfam" id="PF01288">
    <property type="entry name" value="HPPK"/>
    <property type="match status" value="1"/>
</dbReference>
<comment type="pathway">
    <text evidence="2">Cofactor biosynthesis; tetrahydrofolate biosynthesis; 2-amino-4-hydroxy-6-hydroxymethyl-7,8-dihydropteridine diphosphate from 7,8-dihydroneopterin triphosphate: step 4/4.</text>
</comment>
<dbReference type="CDD" id="cd00483">
    <property type="entry name" value="HPPK"/>
    <property type="match status" value="1"/>
</dbReference>
<name>A0ABW1VHG0_9MICO</name>
<dbReference type="EMBL" id="JBHSTP010000003">
    <property type="protein sequence ID" value="MFC6356762.1"/>
    <property type="molecule type" value="Genomic_DNA"/>
</dbReference>
<evidence type="ECO:0000313" key="10">
    <source>
        <dbReference type="EMBL" id="MFC6356762.1"/>
    </source>
</evidence>
<reference evidence="11" key="1">
    <citation type="journal article" date="2019" name="Int. J. Syst. Evol. Microbiol.">
        <title>The Global Catalogue of Microorganisms (GCM) 10K type strain sequencing project: providing services to taxonomists for standard genome sequencing and annotation.</title>
        <authorList>
            <consortium name="The Broad Institute Genomics Platform"/>
            <consortium name="The Broad Institute Genome Sequencing Center for Infectious Disease"/>
            <person name="Wu L."/>
            <person name="Ma J."/>
        </authorList>
    </citation>
    <scope>NUCLEOTIDE SEQUENCE [LARGE SCALE GENOMIC DNA]</scope>
    <source>
        <strain evidence="11">CCUG 43304</strain>
    </source>
</reference>
<feature type="domain" description="7,8-dihydro-6-hydroxymethylpterin-pyrophosphokinase" evidence="9">
    <location>
        <begin position="21"/>
        <end position="153"/>
    </location>
</feature>
<dbReference type="Proteomes" id="UP001596306">
    <property type="component" value="Unassembled WGS sequence"/>
</dbReference>
<dbReference type="GO" id="GO:0003848">
    <property type="term" value="F:2-amino-4-hydroxy-6-hydroxymethyldihydropteridine diphosphokinase activity"/>
    <property type="evidence" value="ECO:0007669"/>
    <property type="project" value="UniProtKB-EC"/>
</dbReference>
<evidence type="ECO:0000256" key="4">
    <source>
        <dbReference type="ARBA" id="ARBA00022679"/>
    </source>
</evidence>
<gene>
    <name evidence="10" type="primary">folK</name>
    <name evidence="10" type="ORF">ACFQB0_11665</name>
</gene>
<evidence type="ECO:0000259" key="9">
    <source>
        <dbReference type="Pfam" id="PF01288"/>
    </source>
</evidence>
<keyword evidence="5" id="KW-0547">Nucleotide-binding</keyword>
<dbReference type="PANTHER" id="PTHR43071">
    <property type="entry name" value="2-AMINO-4-HYDROXY-6-HYDROXYMETHYLDIHYDROPTERIDINE PYROPHOSPHOKINASE"/>
    <property type="match status" value="1"/>
</dbReference>
<proteinExistence type="predicted"/>
<dbReference type="InterPro" id="IPR000550">
    <property type="entry name" value="Hppk"/>
</dbReference>
<dbReference type="NCBIfam" id="TIGR01498">
    <property type="entry name" value="folK"/>
    <property type="match status" value="1"/>
</dbReference>